<evidence type="ECO:0000256" key="1">
    <source>
        <dbReference type="SAM" id="MobiDB-lite"/>
    </source>
</evidence>
<feature type="region of interest" description="Disordered" evidence="1">
    <location>
        <begin position="722"/>
        <end position="758"/>
    </location>
</feature>
<dbReference type="VEuPathDB" id="TriTrypDB:LdBPK_311020.1"/>
<feature type="compositionally biased region" description="Polar residues" evidence="1">
    <location>
        <begin position="255"/>
        <end position="264"/>
    </location>
</feature>
<feature type="region of interest" description="Disordered" evidence="1">
    <location>
        <begin position="15"/>
        <end position="44"/>
    </location>
</feature>
<evidence type="ECO:0000313" key="2">
    <source>
        <dbReference type="EMBL" id="CAC5432520.1"/>
    </source>
</evidence>
<evidence type="ECO:0000313" key="3">
    <source>
        <dbReference type="Proteomes" id="UP000601710"/>
    </source>
</evidence>
<feature type="region of interest" description="Disordered" evidence="1">
    <location>
        <begin position="459"/>
        <end position="478"/>
    </location>
</feature>
<reference evidence="2" key="1">
    <citation type="submission" date="2020-06" db="EMBL/GenBank/DDBJ databases">
        <authorList>
            <person name="Camacho E."/>
            <person name="Gonzalez-de la Fuente S."/>
            <person name="Rastrojo A."/>
            <person name="Peiro-Pastor R."/>
            <person name="Solana JC."/>
            <person name="Tabera L."/>
            <person name="Gamarro F."/>
            <person name="Carrasco-Ramiro F."/>
            <person name="Requena JM."/>
            <person name="Aguado B."/>
        </authorList>
    </citation>
    <scope>NUCLEOTIDE SEQUENCE</scope>
</reference>
<proteinExistence type="predicted"/>
<sequence length="951" mass="103650">MGFFSLLSGGVVKATEGKDARAHRERTNMSASSAQADGDDSHTKVVLSTPVRRVPAMNTQCKEEPKRSRLHTVAVPVKRDRLSLWSRLLCRPEVYDPHVEAAPMTYLLDVNEPHAMVNDVERADVQNEEHAAVCTESEGDLPQRRYSVRASIGEGCRARTPLPKDDVEHLDDPEDTVMSCCMANASSDVEEFEDAEVQSDVAEANAGAPLLHRQVFHVFDTRRCRVRTPTLLWSPTLADNFSVTAPIPAGGNAPPTDTTESGAASSRGLRLSTERRLISREELTKKRLQRRQQLKEAAKREREYKEAWAALVASAGPHASSPEEDEMGRRTEVHNAEERGLQSTAAAGAAATPAVISSSLTNEALESLREGTQPLSYDLPETFLARLGHYTQLPKKAKGGAGEAAALAQDSDRAGSCSSRSSNGSSQIALDDEHVNVETGLPLMYGSILRCRNSTSKTRDVSGEAAASRTPRGATAVRGGSQRLPAGKYLLGSRAYVERVLFAQRRQQECALFALITEAHRQAREAHRRLAQLYYYYIIPILAQYSTENEIRGLERSLLQCGSGALRAYHSEFCRTVGYSRSESQSSVSGGTSGSIACCFQVQPVDYQLAEYRFESVWRELFTDVKAYLGMQACEDDGFSTLPSLSELEDGAAASSGTTSAGHGSVCVAATVLHSMELFERQRHTYSAARDAEEWLAWYYYYFTPHVQRADSAEERAAIQRSLLPPPPSPSSTSVCQTEPKYGDGRSQIRANDPEPLQPHPLENEYLPLCWTLACNTAQREKVLSYRRDLKLRAIESSLKQRSVAVGDSAAARATDCTGTASETDSASATTVNTVKPTCETVGANVATASSECHLLKHVPENGDLVDSAHKTEASGLIEKDVEADLEEASLLKPSLQLLSDGAISRQNHGVVEVEDVDSEETEDDDGAIPAGTHHTVNVGCFGLSFFSIFE</sequence>
<dbReference type="Proteomes" id="UP000601710">
    <property type="component" value="Chromosome 31"/>
</dbReference>
<gene>
    <name evidence="2" type="ORF">LDHU3_31.1700</name>
</gene>
<dbReference type="VEuPathDB" id="TriTrypDB:LdCL_310016800"/>
<protein>
    <submittedName>
        <fullName evidence="2">Hypothetical_protein_conserved</fullName>
    </submittedName>
</protein>
<feature type="compositionally biased region" description="Basic and acidic residues" evidence="1">
    <location>
        <begin position="15"/>
        <end position="27"/>
    </location>
</feature>
<name>A0A6J8FJV7_LEIDO</name>
<dbReference type="EMBL" id="LR812651">
    <property type="protein sequence ID" value="CAC5432520.1"/>
    <property type="molecule type" value="Genomic_DNA"/>
</dbReference>
<dbReference type="VEuPathDB" id="TriTrypDB:LDHU3_31.1700"/>
<accession>A0A6J8FJV7</accession>
<organism evidence="2 3">
    <name type="scientific">Leishmania donovani</name>
    <dbReference type="NCBI Taxonomy" id="5661"/>
    <lineage>
        <taxon>Eukaryota</taxon>
        <taxon>Discoba</taxon>
        <taxon>Euglenozoa</taxon>
        <taxon>Kinetoplastea</taxon>
        <taxon>Metakinetoplastina</taxon>
        <taxon>Trypanosomatida</taxon>
        <taxon>Trypanosomatidae</taxon>
        <taxon>Leishmaniinae</taxon>
        <taxon>Leishmania</taxon>
    </lineage>
</organism>
<dbReference type="AlphaFoldDB" id="A0A6J8FJV7"/>
<feature type="region of interest" description="Disordered" evidence="1">
    <location>
        <begin position="314"/>
        <end position="335"/>
    </location>
</feature>
<feature type="region of interest" description="Disordered" evidence="1">
    <location>
        <begin position="245"/>
        <end position="270"/>
    </location>
</feature>